<reference evidence="2" key="1">
    <citation type="submission" date="2023-06" db="EMBL/GenBank/DDBJ databases">
        <authorList>
            <consortium name="Lawrence Berkeley National Laboratory"/>
            <person name="Ahrendt S."/>
            <person name="Sahu N."/>
            <person name="Indic B."/>
            <person name="Wong-Bajracharya J."/>
            <person name="Merenyi Z."/>
            <person name="Ke H.-M."/>
            <person name="Monk M."/>
            <person name="Kocsube S."/>
            <person name="Drula E."/>
            <person name="Lipzen A."/>
            <person name="Balint B."/>
            <person name="Henrissat B."/>
            <person name="Andreopoulos B."/>
            <person name="Martin F.M."/>
            <person name="Harder C.B."/>
            <person name="Rigling D."/>
            <person name="Ford K.L."/>
            <person name="Foster G.D."/>
            <person name="Pangilinan J."/>
            <person name="Papanicolaou A."/>
            <person name="Barry K."/>
            <person name="LaButti K."/>
            <person name="Viragh M."/>
            <person name="Koriabine M."/>
            <person name="Yan M."/>
            <person name="Riley R."/>
            <person name="Champramary S."/>
            <person name="Plett K.L."/>
            <person name="Tsai I.J."/>
            <person name="Slot J."/>
            <person name="Sipos G."/>
            <person name="Plett J."/>
            <person name="Nagy L.G."/>
            <person name="Grigoriev I.V."/>
        </authorList>
    </citation>
    <scope>NUCLEOTIDE SEQUENCE</scope>
    <source>
        <strain evidence="2">HWK02</strain>
    </source>
</reference>
<proteinExistence type="predicted"/>
<gene>
    <name evidence="2" type="ORF">EDD18DRAFT_605758</name>
</gene>
<feature type="chain" id="PRO_5041438676" evidence="1">
    <location>
        <begin position="18"/>
        <end position="110"/>
    </location>
</feature>
<name>A0AA39QJH5_9AGAR</name>
<dbReference type="AlphaFoldDB" id="A0AA39QJH5"/>
<protein>
    <submittedName>
        <fullName evidence="2">Uncharacterized protein</fullName>
    </submittedName>
</protein>
<accession>A0AA39QJH5</accession>
<dbReference type="Proteomes" id="UP001175228">
    <property type="component" value="Unassembled WGS sequence"/>
</dbReference>
<keyword evidence="3" id="KW-1185">Reference proteome</keyword>
<evidence type="ECO:0000313" key="2">
    <source>
        <dbReference type="EMBL" id="KAK0502763.1"/>
    </source>
</evidence>
<sequence>MLFQWCGFMALISLVSSLSIKLGDTLMGFHNTSVSLRWTQDDPSDFVLGAFLIYTQYSVMIAETMQSVANFAANQTAYLTFNYTSLLGNRGCILLAWLPDSNPGHHFAQR</sequence>
<evidence type="ECO:0000256" key="1">
    <source>
        <dbReference type="SAM" id="SignalP"/>
    </source>
</evidence>
<comment type="caution">
    <text evidence="2">The sequence shown here is derived from an EMBL/GenBank/DDBJ whole genome shotgun (WGS) entry which is preliminary data.</text>
</comment>
<keyword evidence="1" id="KW-0732">Signal</keyword>
<dbReference type="EMBL" id="JAUEPU010000004">
    <property type="protein sequence ID" value="KAK0502763.1"/>
    <property type="molecule type" value="Genomic_DNA"/>
</dbReference>
<organism evidence="2 3">
    <name type="scientific">Armillaria luteobubalina</name>
    <dbReference type="NCBI Taxonomy" id="153913"/>
    <lineage>
        <taxon>Eukaryota</taxon>
        <taxon>Fungi</taxon>
        <taxon>Dikarya</taxon>
        <taxon>Basidiomycota</taxon>
        <taxon>Agaricomycotina</taxon>
        <taxon>Agaricomycetes</taxon>
        <taxon>Agaricomycetidae</taxon>
        <taxon>Agaricales</taxon>
        <taxon>Marasmiineae</taxon>
        <taxon>Physalacriaceae</taxon>
        <taxon>Armillaria</taxon>
    </lineage>
</organism>
<evidence type="ECO:0000313" key="3">
    <source>
        <dbReference type="Proteomes" id="UP001175228"/>
    </source>
</evidence>
<feature type="signal peptide" evidence="1">
    <location>
        <begin position="1"/>
        <end position="17"/>
    </location>
</feature>